<evidence type="ECO:0000313" key="2">
    <source>
        <dbReference type="EMBL" id="CAB4900891.1"/>
    </source>
</evidence>
<accession>A0A6J7FYX6</accession>
<feature type="transmembrane region" description="Helical" evidence="1">
    <location>
        <begin position="30"/>
        <end position="51"/>
    </location>
</feature>
<proteinExistence type="predicted"/>
<feature type="transmembrane region" description="Helical" evidence="1">
    <location>
        <begin position="237"/>
        <end position="258"/>
    </location>
</feature>
<feature type="transmembrane region" description="Helical" evidence="1">
    <location>
        <begin position="185"/>
        <end position="205"/>
    </location>
</feature>
<feature type="transmembrane region" description="Helical" evidence="1">
    <location>
        <begin position="473"/>
        <end position="492"/>
    </location>
</feature>
<feature type="transmembrane region" description="Helical" evidence="1">
    <location>
        <begin position="363"/>
        <end position="386"/>
    </location>
</feature>
<feature type="transmembrane region" description="Helical" evidence="1">
    <location>
        <begin position="105"/>
        <end position="129"/>
    </location>
</feature>
<organism evidence="2">
    <name type="scientific">freshwater metagenome</name>
    <dbReference type="NCBI Taxonomy" id="449393"/>
    <lineage>
        <taxon>unclassified sequences</taxon>
        <taxon>metagenomes</taxon>
        <taxon>ecological metagenomes</taxon>
    </lineage>
</organism>
<reference evidence="2" key="1">
    <citation type="submission" date="2020-05" db="EMBL/GenBank/DDBJ databases">
        <authorList>
            <person name="Chiriac C."/>
            <person name="Salcher M."/>
            <person name="Ghai R."/>
            <person name="Kavagutti S V."/>
        </authorList>
    </citation>
    <scope>NUCLEOTIDE SEQUENCE</scope>
</reference>
<feature type="transmembrane region" description="Helical" evidence="1">
    <location>
        <begin position="446"/>
        <end position="467"/>
    </location>
</feature>
<feature type="transmembrane region" description="Helical" evidence="1">
    <location>
        <begin position="58"/>
        <end position="78"/>
    </location>
</feature>
<evidence type="ECO:0000256" key="1">
    <source>
        <dbReference type="SAM" id="Phobius"/>
    </source>
</evidence>
<gene>
    <name evidence="2" type="ORF">UFOPK3516_00931</name>
</gene>
<keyword evidence="1" id="KW-0812">Transmembrane</keyword>
<protein>
    <submittedName>
        <fullName evidence="2">Unannotated protein</fullName>
    </submittedName>
</protein>
<feature type="transmembrane region" description="Helical" evidence="1">
    <location>
        <begin position="499"/>
        <end position="522"/>
    </location>
</feature>
<name>A0A6J7FYX6_9ZZZZ</name>
<keyword evidence="1" id="KW-1133">Transmembrane helix</keyword>
<feature type="transmembrane region" description="Helical" evidence="1">
    <location>
        <begin position="421"/>
        <end position="439"/>
    </location>
</feature>
<feature type="transmembrane region" description="Helical" evidence="1">
    <location>
        <begin position="211"/>
        <end position="230"/>
    </location>
</feature>
<feature type="transmembrane region" description="Helical" evidence="1">
    <location>
        <begin position="309"/>
        <end position="329"/>
    </location>
</feature>
<sequence>MLWIAIAVAGVTLWGFAAVATSFLGATRALLYLPLAAGIFVFTAVELLSLVNLVTRTAFQILLAIAWVVLVILFRHLLRGSHLLVASLARVSRELWQTGHSITTWLLRCAVLVSVLGIAAAFIVALVYAPNNYDALAYHEPRILSWLQNANIGYFLTHNTHQLDIPPLGEYFGLVSYSIFSGDSLLNLIQFVCFFIVILLAIAAARNLLRNPVVVPATFALVASCQVALLESTTTQVDLVSALWVVLELSAVVIYASGELSRLDIVLISGATALLSATTKPTAFLLMLPVLGVLVWFELRNKTVPLAARWKTIVFSGIAVTVGSIIGLLPQSLRNLSWFGNLFGTHTYLLIENHSAAQTILGVLRIFFNNVGVSMGAISSGLSSFFSNMLNADWSSPDAVLNGHIAAITSMMGLSEDYARAPFQLFGGLLACILIFALVRNREPRLIPLSVVFLASILIVAWSIKWNMWTNRFYIPIFMLGAILGAVVLGYLHRRKETFVRVITGVLSATILISSLVGTTVVSTQPARSLVTLIETLPSFQRSSTYYGLRPELVTEYVPLISAISSVPDGGVVRIFANTVDPVYILWALANPDNRLIFHTSRATASQQNSSVADLTICLAECPDGSEGPAHILRP</sequence>
<dbReference type="EMBL" id="CAFBMB010000064">
    <property type="protein sequence ID" value="CAB4900891.1"/>
    <property type="molecule type" value="Genomic_DNA"/>
</dbReference>
<dbReference type="AlphaFoldDB" id="A0A6J7FYX6"/>
<keyword evidence="1" id="KW-0472">Membrane</keyword>